<dbReference type="AlphaFoldDB" id="A0A4U7NBL9"/>
<dbReference type="GO" id="GO:0000270">
    <property type="term" value="P:peptidoglycan metabolic process"/>
    <property type="evidence" value="ECO:0007669"/>
    <property type="project" value="TreeGrafter"/>
</dbReference>
<dbReference type="InterPro" id="IPR012338">
    <property type="entry name" value="Beta-lactam/transpept-like"/>
</dbReference>
<evidence type="ECO:0000256" key="1">
    <source>
        <dbReference type="ARBA" id="ARBA00006096"/>
    </source>
</evidence>
<dbReference type="InterPro" id="IPR000667">
    <property type="entry name" value="Peptidase_S13"/>
</dbReference>
<sequence length="496" mass="52754">MKNGYSRRVFLGGFLASVSLPAWADAPTRSLRPVPRPGSLGKRVVPNADVLIQGSGLSGQVAFAVADFQSGQVLEGHQAATGLPPASVTKALTAMYALDVLGAAHRFTTTLVGTGTVSNGVLGGDLVLVGGGDPTLDTNALAAMAAKLKKAGVREVRGQFLVYGGALPSVRTIDPDQPDHVSYSPAISGLSLNFNRVHFEWKRSSNGYAVAMDARSNKYRPAVTSSKIKVKPRDMPVYTYQNRANVDQWTVARGALGKGGARWLPVRNPELYAGDVFKTLARAHGIVLKKPKKTMNAPAGRPLASHKSAALRDILRGMLKYSTNITAEMVGMAATKARGVPVSSLASSAKAMNTWAAQSLGMTHAALVDHSGLGGASRVQAGELVKALSQAARRAELQPILKDIKLRDHKGNVKKNSPVKVQAKTGTLNFVSGLAGYIKAHDGTLLAFAIFAADTSARRALRAEDRERPKGARTWNRKAKGLQQRLIERWDTLYGA</sequence>
<evidence type="ECO:0000256" key="3">
    <source>
        <dbReference type="SAM" id="SignalP"/>
    </source>
</evidence>
<keyword evidence="3" id="KW-0732">Signal</keyword>
<keyword evidence="4" id="KW-0645">Protease</keyword>
<comment type="caution">
    <text evidence="4">The sequence shown here is derived from an EMBL/GenBank/DDBJ whole genome shotgun (WGS) entry which is preliminary data.</text>
</comment>
<dbReference type="Gene3D" id="3.50.80.20">
    <property type="entry name" value="D-Ala-D-Ala carboxypeptidase C, peptidase S13"/>
    <property type="match status" value="1"/>
</dbReference>
<dbReference type="Gene3D" id="3.40.710.10">
    <property type="entry name" value="DD-peptidase/beta-lactamase superfamily"/>
    <property type="match status" value="2"/>
</dbReference>
<dbReference type="SUPFAM" id="SSF56601">
    <property type="entry name" value="beta-lactamase/transpeptidase-like"/>
    <property type="match status" value="1"/>
</dbReference>
<keyword evidence="4" id="KW-0121">Carboxypeptidase</keyword>
<dbReference type="PRINTS" id="PR00922">
    <property type="entry name" value="DADACBPTASE3"/>
</dbReference>
<dbReference type="OrthoDB" id="5372081at2"/>
<keyword evidence="2 4" id="KW-0378">Hydrolase</keyword>
<dbReference type="NCBIfam" id="TIGR00666">
    <property type="entry name" value="PBP4"/>
    <property type="match status" value="1"/>
</dbReference>
<evidence type="ECO:0000256" key="2">
    <source>
        <dbReference type="ARBA" id="ARBA00022801"/>
    </source>
</evidence>
<dbReference type="GO" id="GO:0006508">
    <property type="term" value="P:proteolysis"/>
    <property type="evidence" value="ECO:0007669"/>
    <property type="project" value="InterPro"/>
</dbReference>
<dbReference type="PANTHER" id="PTHR30023:SF0">
    <property type="entry name" value="PENICILLIN-SENSITIVE CARBOXYPEPTIDASE A"/>
    <property type="match status" value="1"/>
</dbReference>
<dbReference type="RefSeq" id="WP_138014421.1">
    <property type="nucleotide sequence ID" value="NZ_SULI01000001.1"/>
</dbReference>
<organism evidence="4 5">
    <name type="scientific">Shimia litoralis</name>
    <dbReference type="NCBI Taxonomy" id="420403"/>
    <lineage>
        <taxon>Bacteria</taxon>
        <taxon>Pseudomonadati</taxon>
        <taxon>Pseudomonadota</taxon>
        <taxon>Alphaproteobacteria</taxon>
        <taxon>Rhodobacterales</taxon>
        <taxon>Roseobacteraceae</taxon>
    </lineage>
</organism>
<accession>A0A4U7NBL9</accession>
<evidence type="ECO:0000313" key="4">
    <source>
        <dbReference type="EMBL" id="TKZ22404.1"/>
    </source>
</evidence>
<gene>
    <name evidence="4" type="primary">dacB</name>
    <name evidence="4" type="ORF">FAP39_00600</name>
</gene>
<dbReference type="EC" id="3.4.16.4" evidence="4"/>
<feature type="chain" id="PRO_5020687371" evidence="3">
    <location>
        <begin position="25"/>
        <end position="496"/>
    </location>
</feature>
<protein>
    <submittedName>
        <fullName evidence="4">D-alanyl-D-alanine carboxypeptidase/D-alanyl-D-alanine-endopeptidase</fullName>
        <ecNumber evidence="4">3.4.16.4</ecNumber>
    </submittedName>
</protein>
<reference evidence="4 5" key="1">
    <citation type="submission" date="2019-04" db="EMBL/GenBank/DDBJ databases">
        <title>Genome sequence of Pelagicola litoralis CL-ES2.</title>
        <authorList>
            <person name="Cao J."/>
        </authorList>
    </citation>
    <scope>NUCLEOTIDE SEQUENCE [LARGE SCALE GENOMIC DNA]</scope>
    <source>
        <strain evidence="4 5">CL-ES2</strain>
    </source>
</reference>
<name>A0A4U7NBL9_9RHOB</name>
<dbReference type="PANTHER" id="PTHR30023">
    <property type="entry name" value="D-ALANYL-D-ALANINE CARBOXYPEPTIDASE"/>
    <property type="match status" value="1"/>
</dbReference>
<dbReference type="GO" id="GO:0009002">
    <property type="term" value="F:serine-type D-Ala-D-Ala carboxypeptidase activity"/>
    <property type="evidence" value="ECO:0007669"/>
    <property type="project" value="UniProtKB-EC"/>
</dbReference>
<dbReference type="Pfam" id="PF02113">
    <property type="entry name" value="Peptidase_S13"/>
    <property type="match status" value="1"/>
</dbReference>
<proteinExistence type="inferred from homology"/>
<dbReference type="Proteomes" id="UP000306575">
    <property type="component" value="Unassembled WGS sequence"/>
</dbReference>
<evidence type="ECO:0000313" key="5">
    <source>
        <dbReference type="Proteomes" id="UP000306575"/>
    </source>
</evidence>
<comment type="similarity">
    <text evidence="1">Belongs to the peptidase S13 family.</text>
</comment>
<keyword evidence="5" id="KW-1185">Reference proteome</keyword>
<dbReference type="EMBL" id="SULI01000001">
    <property type="protein sequence ID" value="TKZ22404.1"/>
    <property type="molecule type" value="Genomic_DNA"/>
</dbReference>
<feature type="signal peptide" evidence="3">
    <location>
        <begin position="1"/>
        <end position="24"/>
    </location>
</feature>